<protein>
    <submittedName>
        <fullName evidence="2">Uncharacterized protein</fullName>
    </submittedName>
</protein>
<accession>A0A7J7KF23</accession>
<evidence type="ECO:0000313" key="3">
    <source>
        <dbReference type="Proteomes" id="UP000593567"/>
    </source>
</evidence>
<evidence type="ECO:0000256" key="1">
    <source>
        <dbReference type="SAM" id="MobiDB-lite"/>
    </source>
</evidence>
<reference evidence="2" key="1">
    <citation type="submission" date="2020-06" db="EMBL/GenBank/DDBJ databases">
        <title>Draft genome of Bugula neritina, a colonial animal packing powerful symbionts and potential medicines.</title>
        <authorList>
            <person name="Rayko M."/>
        </authorList>
    </citation>
    <scope>NUCLEOTIDE SEQUENCE [LARGE SCALE GENOMIC DNA]</scope>
    <source>
        <strain evidence="2">Kwan_BN1</strain>
    </source>
</reference>
<keyword evidence="3" id="KW-1185">Reference proteome</keyword>
<sequence>MVTVKRRKQKVSDNSNPRVSWMSSRSTETSCPLRTHTGCQTDVNLTKEKPSIKTTTAFTQTGVKETCGIAVQTNSKVVRDASSQKSRIVTREYGSQPVAISTANGNTQTNVAMDLQITGTQTDINLTKEKPSTKTTTAFTQTAVKETCGIAVQTNSKVVCEASSQKSRIVTREYGSQPVAISTANGNTQTNVAMDLQITGTQKDEQDSVEYDRLCIHPLPTIEEEEWEVDVPATYGSVSKKRCIG</sequence>
<dbReference type="Proteomes" id="UP000593567">
    <property type="component" value="Unassembled WGS sequence"/>
</dbReference>
<proteinExistence type="predicted"/>
<comment type="caution">
    <text evidence="2">The sequence shown here is derived from an EMBL/GenBank/DDBJ whole genome shotgun (WGS) entry which is preliminary data.</text>
</comment>
<evidence type="ECO:0000313" key="2">
    <source>
        <dbReference type="EMBL" id="KAF6036803.1"/>
    </source>
</evidence>
<name>A0A7J7KF23_BUGNE</name>
<organism evidence="2 3">
    <name type="scientific">Bugula neritina</name>
    <name type="common">Brown bryozoan</name>
    <name type="synonym">Sertularia neritina</name>
    <dbReference type="NCBI Taxonomy" id="10212"/>
    <lineage>
        <taxon>Eukaryota</taxon>
        <taxon>Metazoa</taxon>
        <taxon>Spiralia</taxon>
        <taxon>Lophotrochozoa</taxon>
        <taxon>Bryozoa</taxon>
        <taxon>Gymnolaemata</taxon>
        <taxon>Cheilostomatida</taxon>
        <taxon>Flustrina</taxon>
        <taxon>Buguloidea</taxon>
        <taxon>Bugulidae</taxon>
        <taxon>Bugula</taxon>
    </lineage>
</organism>
<gene>
    <name evidence="2" type="ORF">EB796_004888</name>
</gene>
<feature type="compositionally biased region" description="Polar residues" evidence="1">
    <location>
        <begin position="12"/>
        <end position="29"/>
    </location>
</feature>
<dbReference type="EMBL" id="VXIV02000669">
    <property type="protein sequence ID" value="KAF6036803.1"/>
    <property type="molecule type" value="Genomic_DNA"/>
</dbReference>
<feature type="region of interest" description="Disordered" evidence="1">
    <location>
        <begin position="1"/>
        <end position="29"/>
    </location>
</feature>
<dbReference type="AlphaFoldDB" id="A0A7J7KF23"/>